<comment type="similarity">
    <text evidence="2">Belongs to the SLC41A transporter family.</text>
</comment>
<feature type="domain" description="CBS" evidence="10">
    <location>
        <begin position="204"/>
        <end position="260"/>
    </location>
</feature>
<feature type="transmembrane region" description="Helical" evidence="9">
    <location>
        <begin position="312"/>
        <end position="338"/>
    </location>
</feature>
<dbReference type="Gene3D" id="1.25.60.10">
    <property type="entry name" value="MgtE N-terminal domain-like"/>
    <property type="match status" value="1"/>
</dbReference>
<evidence type="ECO:0000256" key="2">
    <source>
        <dbReference type="ARBA" id="ARBA00009749"/>
    </source>
</evidence>
<protein>
    <recommendedName>
        <fullName evidence="10">CBS domain-containing protein</fullName>
    </recommendedName>
</protein>
<keyword evidence="12" id="KW-1185">Reference proteome</keyword>
<keyword evidence="3" id="KW-0813">Transport</keyword>
<keyword evidence="5" id="KW-0460">Magnesium</keyword>
<dbReference type="SUPFAM" id="SSF161093">
    <property type="entry name" value="MgtE membrane domain-like"/>
    <property type="match status" value="1"/>
</dbReference>
<dbReference type="InterPro" id="IPR000644">
    <property type="entry name" value="CBS_dom"/>
</dbReference>
<dbReference type="GO" id="GO:0015095">
    <property type="term" value="F:magnesium ion transmembrane transporter activity"/>
    <property type="evidence" value="ECO:0007669"/>
    <property type="project" value="InterPro"/>
</dbReference>
<dbReference type="InterPro" id="IPR006668">
    <property type="entry name" value="Mg_transptr_MgtE_intracell_dom"/>
</dbReference>
<keyword evidence="7 9" id="KW-0472">Membrane</keyword>
<feature type="transmembrane region" description="Helical" evidence="9">
    <location>
        <begin position="285"/>
        <end position="306"/>
    </location>
</feature>
<evidence type="ECO:0000313" key="12">
    <source>
        <dbReference type="Proteomes" id="UP000467840"/>
    </source>
</evidence>
<comment type="caution">
    <text evidence="11">The sequence shown here is derived from an EMBL/GenBank/DDBJ whole genome shotgun (WGS) entry which is preliminary data.</text>
</comment>
<dbReference type="InterPro" id="IPR036739">
    <property type="entry name" value="SLC41_membr_dom_sf"/>
</dbReference>
<dbReference type="InterPro" id="IPR029063">
    <property type="entry name" value="SAM-dependent_MTases_sf"/>
</dbReference>
<dbReference type="HAMAP" id="MF_01547">
    <property type="entry name" value="RNA_methyltr_E"/>
    <property type="match status" value="1"/>
</dbReference>
<dbReference type="Pfam" id="PF01769">
    <property type="entry name" value="MgtE"/>
    <property type="match status" value="1"/>
</dbReference>
<name>A0A6A6JZ74_HEVBR</name>
<dbReference type="InterPro" id="IPR006669">
    <property type="entry name" value="MgtE_transporter"/>
</dbReference>
<dbReference type="GO" id="GO:0016020">
    <property type="term" value="C:membrane"/>
    <property type="evidence" value="ECO:0007669"/>
    <property type="project" value="UniProtKB-SubCell"/>
</dbReference>
<feature type="transmembrane region" description="Helical" evidence="9">
    <location>
        <begin position="359"/>
        <end position="379"/>
    </location>
</feature>
<evidence type="ECO:0000256" key="7">
    <source>
        <dbReference type="ARBA" id="ARBA00023136"/>
    </source>
</evidence>
<dbReference type="SMART" id="SM00116">
    <property type="entry name" value="CBS"/>
    <property type="match status" value="2"/>
</dbReference>
<dbReference type="Gene3D" id="3.10.580.10">
    <property type="entry name" value="CBS-domain"/>
    <property type="match status" value="1"/>
</dbReference>
<dbReference type="CDD" id="cd02440">
    <property type="entry name" value="AdoMet_MTases"/>
    <property type="match status" value="1"/>
</dbReference>
<dbReference type="InterPro" id="IPR006667">
    <property type="entry name" value="SLC41_membr_dom"/>
</dbReference>
<dbReference type="InterPro" id="IPR046342">
    <property type="entry name" value="CBS_dom_sf"/>
</dbReference>
<evidence type="ECO:0000256" key="4">
    <source>
        <dbReference type="ARBA" id="ARBA00022692"/>
    </source>
</evidence>
<dbReference type="InterPro" id="IPR002877">
    <property type="entry name" value="RNA_MeTrfase_FtsJ_dom"/>
</dbReference>
<dbReference type="GO" id="GO:0008168">
    <property type="term" value="F:methyltransferase activity"/>
    <property type="evidence" value="ECO:0007669"/>
    <property type="project" value="InterPro"/>
</dbReference>
<dbReference type="Proteomes" id="UP000467840">
    <property type="component" value="Unassembled WGS sequence"/>
</dbReference>
<dbReference type="SUPFAM" id="SSF54631">
    <property type="entry name" value="CBS-domain pair"/>
    <property type="match status" value="1"/>
</dbReference>
<comment type="subcellular location">
    <subcellularLocation>
        <location evidence="1">Membrane</location>
        <topology evidence="1">Multi-pass membrane protein</topology>
    </subcellularLocation>
</comment>
<organism evidence="11 12">
    <name type="scientific">Hevea brasiliensis</name>
    <name type="common">Para rubber tree</name>
    <name type="synonym">Siphonia brasiliensis</name>
    <dbReference type="NCBI Taxonomy" id="3981"/>
    <lineage>
        <taxon>Eukaryota</taxon>
        <taxon>Viridiplantae</taxon>
        <taxon>Streptophyta</taxon>
        <taxon>Embryophyta</taxon>
        <taxon>Tracheophyta</taxon>
        <taxon>Spermatophyta</taxon>
        <taxon>Magnoliopsida</taxon>
        <taxon>eudicotyledons</taxon>
        <taxon>Gunneridae</taxon>
        <taxon>Pentapetalae</taxon>
        <taxon>rosids</taxon>
        <taxon>fabids</taxon>
        <taxon>Malpighiales</taxon>
        <taxon>Euphorbiaceae</taxon>
        <taxon>Crotonoideae</taxon>
        <taxon>Micrandreae</taxon>
        <taxon>Hevea</taxon>
    </lineage>
</organism>
<dbReference type="Pfam" id="PF03448">
    <property type="entry name" value="MgtE_N"/>
    <property type="match status" value="1"/>
</dbReference>
<dbReference type="GO" id="GO:0001510">
    <property type="term" value="P:RNA methylation"/>
    <property type="evidence" value="ECO:0007669"/>
    <property type="project" value="InterPro"/>
</dbReference>
<dbReference type="SUPFAM" id="SSF158791">
    <property type="entry name" value="MgtE N-terminal domain-like"/>
    <property type="match status" value="1"/>
</dbReference>
<evidence type="ECO:0000256" key="6">
    <source>
        <dbReference type="ARBA" id="ARBA00022989"/>
    </source>
</evidence>
<proteinExistence type="inferred from homology"/>
<evidence type="ECO:0000259" key="10">
    <source>
        <dbReference type="PROSITE" id="PS51371"/>
    </source>
</evidence>
<keyword evidence="6 9" id="KW-1133">Transmembrane helix</keyword>
<dbReference type="PANTHER" id="PTHR43773">
    <property type="entry name" value="MAGNESIUM TRANSPORTER MGTE"/>
    <property type="match status" value="1"/>
</dbReference>
<reference evidence="11 12" key="1">
    <citation type="journal article" date="2020" name="Mol. Plant">
        <title>The Chromosome-Based Rubber Tree Genome Provides New Insights into Spurge Genome Evolution and Rubber Biosynthesis.</title>
        <authorList>
            <person name="Liu J."/>
            <person name="Shi C."/>
            <person name="Shi C.C."/>
            <person name="Li W."/>
            <person name="Zhang Q.J."/>
            <person name="Zhang Y."/>
            <person name="Li K."/>
            <person name="Lu H.F."/>
            <person name="Shi C."/>
            <person name="Zhu S.T."/>
            <person name="Xiao Z.Y."/>
            <person name="Nan H."/>
            <person name="Yue Y."/>
            <person name="Zhu X.G."/>
            <person name="Wu Y."/>
            <person name="Hong X.N."/>
            <person name="Fan G.Y."/>
            <person name="Tong Y."/>
            <person name="Zhang D."/>
            <person name="Mao C.L."/>
            <person name="Liu Y.L."/>
            <person name="Hao S.J."/>
            <person name="Liu W.Q."/>
            <person name="Lv M.Q."/>
            <person name="Zhang H.B."/>
            <person name="Liu Y."/>
            <person name="Hu-Tang G.R."/>
            <person name="Wang J.P."/>
            <person name="Wang J.H."/>
            <person name="Sun Y.H."/>
            <person name="Ni S.B."/>
            <person name="Chen W.B."/>
            <person name="Zhang X.C."/>
            <person name="Jiao Y.N."/>
            <person name="Eichler E.E."/>
            <person name="Li G.H."/>
            <person name="Liu X."/>
            <person name="Gao L.Z."/>
        </authorList>
    </citation>
    <scope>NUCLEOTIDE SEQUENCE [LARGE SCALE GENOMIC DNA]</scope>
    <source>
        <strain evidence="12">cv. GT1</strain>
        <tissue evidence="11">Leaf</tissue>
    </source>
</reference>
<dbReference type="Pfam" id="PF00571">
    <property type="entry name" value="CBS"/>
    <property type="match status" value="1"/>
</dbReference>
<evidence type="ECO:0000313" key="11">
    <source>
        <dbReference type="EMBL" id="KAF2281891.1"/>
    </source>
</evidence>
<dbReference type="PROSITE" id="PS51371">
    <property type="entry name" value="CBS"/>
    <property type="match status" value="1"/>
</dbReference>
<evidence type="ECO:0000256" key="1">
    <source>
        <dbReference type="ARBA" id="ARBA00004141"/>
    </source>
</evidence>
<keyword evidence="4 9" id="KW-0812">Transmembrane</keyword>
<gene>
    <name evidence="11" type="ORF">GH714_042715</name>
</gene>
<dbReference type="InterPro" id="IPR038076">
    <property type="entry name" value="MgtE_N_sf"/>
</dbReference>
<evidence type="ECO:0000256" key="9">
    <source>
        <dbReference type="SAM" id="Phobius"/>
    </source>
</evidence>
<evidence type="ECO:0000256" key="8">
    <source>
        <dbReference type="PROSITE-ProRule" id="PRU00703"/>
    </source>
</evidence>
<dbReference type="Pfam" id="PF01728">
    <property type="entry name" value="FtsJ"/>
    <property type="match status" value="1"/>
</dbReference>
<dbReference type="CDD" id="cd04606">
    <property type="entry name" value="CBS_pair_Mg_transporter"/>
    <property type="match status" value="1"/>
</dbReference>
<dbReference type="InterPro" id="IPR015507">
    <property type="entry name" value="rRNA-MeTfrase_E"/>
</dbReference>
<evidence type="ECO:0000256" key="5">
    <source>
        <dbReference type="ARBA" id="ARBA00022842"/>
    </source>
</evidence>
<dbReference type="AlphaFoldDB" id="A0A6A6JZ74"/>
<dbReference type="EMBL" id="JAAGAX010000511">
    <property type="protein sequence ID" value="KAF2281891.1"/>
    <property type="molecule type" value="Genomic_DNA"/>
</dbReference>
<dbReference type="SMART" id="SM00924">
    <property type="entry name" value="MgtE_N"/>
    <property type="match status" value="1"/>
</dbReference>
<dbReference type="Gene3D" id="1.10.357.20">
    <property type="entry name" value="SLC41 divalent cation transporters, integral membrane domain"/>
    <property type="match status" value="1"/>
</dbReference>
<dbReference type="PANTHER" id="PTHR43773:SF1">
    <property type="entry name" value="MAGNESIUM TRANSPORTER MGTE"/>
    <property type="match status" value="1"/>
</dbReference>
<keyword evidence="8" id="KW-0129">CBS domain</keyword>
<evidence type="ECO:0000256" key="3">
    <source>
        <dbReference type="ARBA" id="ARBA00022448"/>
    </source>
</evidence>
<sequence length="734" mass="82336">MSYHLLDKQTSDFLISAVEEGRSSDIKEVIDRVDGVQLAYFLLTSTPNHRRELLGYVRDGLIPEILLHLVPGLRKEVIKTLGTEKTALLVSGLESGDIVEIIEDLDEEYQNAIIDLLPESQGTLIRELLSYPEKSAGRLIYKDITVVPEYWNVEQLVDFLCNHARPNKKFHEIFVINPQLQPVGILALDDIIRAKRNSMVRQLMNTDIKIIRPGAKQEEVSEIFRQYSLLSAPVVNKDGRIIGSILVYDIINVVHQEAEEDVLHMGMVSDGDVTSSTISTVVKRLPWLLVNLLTSSASSIVIGWFSETIRSFIALSIIMPMIASMSGNSGLQALTVTIRALATKQLTYRNSRRLLFKELCVGFVNGAILAAIASVAIIIRSSSVIINNSMCSERHNSVSHIPGPRYSLPNVAIQKHARASLFANRNCPLKAPVTCTELEYRNLEAPCSVGVERFELPTPWPQTKCATRLRHTPRDPARVQYIAVSVNMPDNGDIDSPKLVLPKVIDIVNVKTAKGRKISSTSWIRRQINDPYVMLAKRHGYRSRSAYKLIDIDGKFKLLRRGRRVLDLGAYPGGWSQVAAERVAEGGKAHVVAVDMAPMERIPNVDFVQCDIEHSPELLREALQDRRFDVVLSDMSPKSCGHRQVDHANIINLCETALDLAVEFLRPGGSFVTKILQGEYEQEFRRSLQYYFESVTYFKPKSSRSESSEIYLVGTKFKNPGYPYGDLEDAPSER</sequence>
<dbReference type="Gene3D" id="3.40.50.150">
    <property type="entry name" value="Vaccinia Virus protein VP39"/>
    <property type="match status" value="1"/>
</dbReference>
<dbReference type="SUPFAM" id="SSF53335">
    <property type="entry name" value="S-adenosyl-L-methionine-dependent methyltransferases"/>
    <property type="match status" value="1"/>
</dbReference>
<accession>A0A6A6JZ74</accession>